<accession>A0ABX7SA09</accession>
<evidence type="ECO:0000313" key="2">
    <source>
        <dbReference type="Proteomes" id="UP000671862"/>
    </source>
</evidence>
<dbReference type="Proteomes" id="UP000671862">
    <property type="component" value="Chromosome"/>
</dbReference>
<dbReference type="SUPFAM" id="SSF54001">
    <property type="entry name" value="Cysteine proteinases"/>
    <property type="match status" value="1"/>
</dbReference>
<dbReference type="EMBL" id="CP071446">
    <property type="protein sequence ID" value="QTA38085.1"/>
    <property type="molecule type" value="Genomic_DNA"/>
</dbReference>
<sequence>MTFDVSADVLFKYNTKETTFQELEPGDLIFYDLENDGVIDHVALFVKKDEQGVWIWDAVDNVDGKQTNK</sequence>
<dbReference type="InterPro" id="IPR038765">
    <property type="entry name" value="Papain-like_cys_pep_sf"/>
</dbReference>
<name>A0ABX7SA09_9BACT</name>
<protein>
    <submittedName>
        <fullName evidence="1">Amidase domain-containing protein</fullName>
    </submittedName>
</protein>
<organism evidence="1 2">
    <name type="scientific">Thermosipho ferrireducens</name>
    <dbReference type="NCBI Taxonomy" id="2571116"/>
    <lineage>
        <taxon>Bacteria</taxon>
        <taxon>Thermotogati</taxon>
        <taxon>Thermotogota</taxon>
        <taxon>Thermotogae</taxon>
        <taxon>Thermotogales</taxon>
        <taxon>Fervidobacteriaceae</taxon>
        <taxon>Thermosipho</taxon>
    </lineage>
</organism>
<proteinExistence type="predicted"/>
<evidence type="ECO:0000313" key="1">
    <source>
        <dbReference type="EMBL" id="QTA38085.1"/>
    </source>
</evidence>
<dbReference type="RefSeq" id="WP_207566806.1">
    <property type="nucleotide sequence ID" value="NZ_CP071446.1"/>
</dbReference>
<reference evidence="1 2" key="1">
    <citation type="submission" date="2021-03" db="EMBL/GenBank/DDBJ databases">
        <title>Thermosipho ferrireducens sp.nov., an anaerobic thermophilic iron-reducing bacterium isolated from a deep-sea hydrothermal sulfide deposits.</title>
        <authorList>
            <person name="Zeng X."/>
            <person name="Chen Y."/>
            <person name="Shao Z."/>
        </authorList>
    </citation>
    <scope>NUCLEOTIDE SEQUENCE [LARGE SCALE GENOMIC DNA]</scope>
    <source>
        <strain evidence="1 2">JL129W03</strain>
    </source>
</reference>
<dbReference type="Gene3D" id="3.90.1720.10">
    <property type="entry name" value="endopeptidase domain like (from Nostoc punctiforme)"/>
    <property type="match status" value="1"/>
</dbReference>
<gene>
    <name evidence="1" type="ORF">JYK00_00610</name>
</gene>
<keyword evidence="2" id="KW-1185">Reference proteome</keyword>